<feature type="transmembrane region" description="Helical" evidence="2">
    <location>
        <begin position="20"/>
        <end position="43"/>
    </location>
</feature>
<keyword evidence="2" id="KW-0812">Transmembrane</keyword>
<protein>
    <submittedName>
        <fullName evidence="3">PilN domain-containing protein</fullName>
    </submittedName>
</protein>
<dbReference type="PANTHER" id="PTHR40278">
    <property type="entry name" value="DNA UTILIZATION PROTEIN HOFN"/>
    <property type="match status" value="1"/>
</dbReference>
<keyword evidence="2" id="KW-0472">Membrane</keyword>
<dbReference type="InterPro" id="IPR052534">
    <property type="entry name" value="Extracell_DNA_Util/SecSys_Comp"/>
</dbReference>
<dbReference type="GO" id="GO:0043683">
    <property type="term" value="P:type IV pilus assembly"/>
    <property type="evidence" value="ECO:0007669"/>
    <property type="project" value="TreeGrafter"/>
</dbReference>
<dbReference type="PANTHER" id="PTHR40278:SF2">
    <property type="entry name" value="TYPE IV PILUS INNER MEMBRANE COMPONENT PILN"/>
    <property type="match status" value="1"/>
</dbReference>
<evidence type="ECO:0000313" key="4">
    <source>
        <dbReference type="Proteomes" id="UP000608513"/>
    </source>
</evidence>
<gene>
    <name evidence="3" type="ORF">H8N03_16505</name>
</gene>
<keyword evidence="2" id="KW-1133">Transmembrane helix</keyword>
<evidence type="ECO:0000256" key="2">
    <source>
        <dbReference type="SAM" id="Phobius"/>
    </source>
</evidence>
<dbReference type="RefSeq" id="WP_187077300.1">
    <property type="nucleotide sequence ID" value="NZ_JACORT010000007.1"/>
</dbReference>
<proteinExistence type="predicted"/>
<reference evidence="3" key="1">
    <citation type="submission" date="2020-08" db="EMBL/GenBank/DDBJ databases">
        <title>Ramlibacter sp. USB13 16S ribosomal RNA gene genome sequencing and assembly.</title>
        <authorList>
            <person name="Kang M."/>
        </authorList>
    </citation>
    <scope>NUCLEOTIDE SEQUENCE</scope>
    <source>
        <strain evidence="3">USB13</strain>
    </source>
</reference>
<evidence type="ECO:0000313" key="3">
    <source>
        <dbReference type="EMBL" id="MBC5784551.1"/>
    </source>
</evidence>
<dbReference type="EMBL" id="JACORT010000007">
    <property type="protein sequence ID" value="MBC5784551.1"/>
    <property type="molecule type" value="Genomic_DNA"/>
</dbReference>
<dbReference type="AlphaFoldDB" id="A0A923MT62"/>
<comment type="caution">
    <text evidence="3">The sequence shown here is derived from an EMBL/GenBank/DDBJ whole genome shotgun (WGS) entry which is preliminary data.</text>
</comment>
<dbReference type="Pfam" id="PF05137">
    <property type="entry name" value="PilN"/>
    <property type="match status" value="1"/>
</dbReference>
<evidence type="ECO:0000256" key="1">
    <source>
        <dbReference type="SAM" id="Coils"/>
    </source>
</evidence>
<dbReference type="GO" id="GO:0043107">
    <property type="term" value="P:type IV pilus-dependent motility"/>
    <property type="evidence" value="ECO:0007669"/>
    <property type="project" value="TreeGrafter"/>
</dbReference>
<feature type="coiled-coil region" evidence="1">
    <location>
        <begin position="47"/>
        <end position="94"/>
    </location>
</feature>
<organism evidence="3 4">
    <name type="scientific">Ramlibacter cellulosilyticus</name>
    <dbReference type="NCBI Taxonomy" id="2764187"/>
    <lineage>
        <taxon>Bacteria</taxon>
        <taxon>Pseudomonadati</taxon>
        <taxon>Pseudomonadota</taxon>
        <taxon>Betaproteobacteria</taxon>
        <taxon>Burkholderiales</taxon>
        <taxon>Comamonadaceae</taxon>
        <taxon>Ramlibacter</taxon>
    </lineage>
</organism>
<dbReference type="Proteomes" id="UP000608513">
    <property type="component" value="Unassembled WGS sequence"/>
</dbReference>
<sequence length="235" mass="25056">MILINLLPHREAARKRRREIFYAALGASAFGGLVIAGAVWLWYGAQISNQQNRNTILSNEIKRLDNQIKDIASLQEEINALKARQQAVEDLQADRNMPVHLLNELVKQLPDGVYLTGMKQTGQTVSLVGVAQSNERVSELLRNLSSNSIWLTRPELAEIVAGNVNMGKEQRRVANFRMTVKLVRAAEAQKAASAAAPASGVVPTAAGAAPGSPAASTAVASAAMANAAPAASARK</sequence>
<keyword evidence="1" id="KW-0175">Coiled coil</keyword>
<name>A0A923MT62_9BURK</name>
<accession>A0A923MT62</accession>
<keyword evidence="4" id="KW-1185">Reference proteome</keyword>
<dbReference type="InterPro" id="IPR007813">
    <property type="entry name" value="PilN"/>
</dbReference>